<dbReference type="Bgee" id="ENSOANG00000047454">
    <property type="expression patterns" value="Expressed in testis and 2 other cell types or tissues"/>
</dbReference>
<accession>A0A6I8NEQ8</accession>
<dbReference type="CTD" id="60385"/>
<dbReference type="KEGG" id="oaa:114814732"/>
<proteinExistence type="predicted"/>
<evidence type="ECO:0000256" key="1">
    <source>
        <dbReference type="SAM" id="MobiDB-lite"/>
    </source>
</evidence>
<keyword evidence="3" id="KW-1185">Reference proteome</keyword>
<reference evidence="2" key="3">
    <citation type="submission" date="2025-09" db="UniProtKB">
        <authorList>
            <consortium name="Ensembl"/>
        </authorList>
    </citation>
    <scope>IDENTIFICATION</scope>
    <source>
        <strain evidence="2">Glennie</strain>
    </source>
</reference>
<feature type="region of interest" description="Disordered" evidence="1">
    <location>
        <begin position="220"/>
        <end position="278"/>
    </location>
</feature>
<feature type="region of interest" description="Disordered" evidence="1">
    <location>
        <begin position="13"/>
        <end position="58"/>
    </location>
</feature>
<dbReference type="GO" id="GO:0005814">
    <property type="term" value="C:centriole"/>
    <property type="evidence" value="ECO:0000318"/>
    <property type="project" value="GO_Central"/>
</dbReference>
<dbReference type="InterPro" id="IPR028214">
    <property type="entry name" value="TSKS"/>
</dbReference>
<dbReference type="Pfam" id="PF15358">
    <property type="entry name" value="TSKS"/>
    <property type="match status" value="1"/>
</dbReference>
<feature type="region of interest" description="Disordered" evidence="1">
    <location>
        <begin position="514"/>
        <end position="543"/>
    </location>
</feature>
<feature type="compositionally biased region" description="Low complexity" evidence="1">
    <location>
        <begin position="531"/>
        <end position="543"/>
    </location>
</feature>
<dbReference type="RefSeq" id="XP_028929804.1">
    <property type="nucleotide sequence ID" value="XM_029073971.2"/>
</dbReference>
<dbReference type="AlphaFoldDB" id="A0A6I8NEQ8"/>
<dbReference type="PANTHER" id="PTHR14351:SF1">
    <property type="entry name" value="TESTIS-SPECIFIC SERINE KINASE SUBSTRATE"/>
    <property type="match status" value="1"/>
</dbReference>
<feature type="compositionally biased region" description="Gly residues" evidence="1">
    <location>
        <begin position="520"/>
        <end position="530"/>
    </location>
</feature>
<dbReference type="GeneTree" id="ENSGT00390000002611"/>
<dbReference type="PANTHER" id="PTHR14351">
    <property type="entry name" value="TESTIS-SPECIFIC SERINE KINASE SUBSTRATE"/>
    <property type="match status" value="1"/>
</dbReference>
<dbReference type="GeneID" id="114814732"/>
<dbReference type="OrthoDB" id="9424665at2759"/>
<protein>
    <submittedName>
        <fullName evidence="2">Testis specific serine kinase substrate</fullName>
    </submittedName>
</protein>
<dbReference type="Proteomes" id="UP000002279">
    <property type="component" value="Chromosome 10"/>
</dbReference>
<dbReference type="GO" id="GO:0019901">
    <property type="term" value="F:protein kinase binding"/>
    <property type="evidence" value="ECO:0000318"/>
    <property type="project" value="GO_Central"/>
</dbReference>
<reference evidence="2 3" key="1">
    <citation type="journal article" date="2008" name="Nature">
        <title>Genome analysis of the platypus reveals unique signatures of evolution.</title>
        <authorList>
            <person name="Warren W.C."/>
            <person name="Hillier L.W."/>
            <person name="Marshall Graves J.A."/>
            <person name="Birney E."/>
            <person name="Ponting C.P."/>
            <person name="Grutzner F."/>
            <person name="Belov K."/>
            <person name="Miller W."/>
            <person name="Clarke L."/>
            <person name="Chinwalla A.T."/>
            <person name="Yang S.P."/>
            <person name="Heger A."/>
            <person name="Locke D.P."/>
            <person name="Miethke P."/>
            <person name="Waters P.D."/>
            <person name="Veyrunes F."/>
            <person name="Fulton L."/>
            <person name="Fulton B."/>
            <person name="Graves T."/>
            <person name="Wallis J."/>
            <person name="Puente X.S."/>
            <person name="Lopez-Otin C."/>
            <person name="Ordonez G.R."/>
            <person name="Eichler E.E."/>
            <person name="Chen L."/>
            <person name="Cheng Z."/>
            <person name="Deakin J.E."/>
            <person name="Alsop A."/>
            <person name="Thompson K."/>
            <person name="Kirby P."/>
            <person name="Papenfuss A.T."/>
            <person name="Wakefield M.J."/>
            <person name="Olender T."/>
            <person name="Lancet D."/>
            <person name="Huttley G.A."/>
            <person name="Smit A.F."/>
            <person name="Pask A."/>
            <person name="Temple-Smith P."/>
            <person name="Batzer M.A."/>
            <person name="Walker J.A."/>
            <person name="Konkel M.K."/>
            <person name="Harris R.S."/>
            <person name="Whittington C.M."/>
            <person name="Wong E.S."/>
            <person name="Gemmell N.J."/>
            <person name="Buschiazzo E."/>
            <person name="Vargas Jentzsch I.M."/>
            <person name="Merkel A."/>
            <person name="Schmitz J."/>
            <person name="Zemann A."/>
            <person name="Churakov G."/>
            <person name="Kriegs J.O."/>
            <person name="Brosius J."/>
            <person name="Murchison E.P."/>
            <person name="Sachidanandam R."/>
            <person name="Smith C."/>
            <person name="Hannon G.J."/>
            <person name="Tsend-Ayush E."/>
            <person name="McMillan D."/>
            <person name="Attenborough R."/>
            <person name="Rens W."/>
            <person name="Ferguson-Smith M."/>
            <person name="Lefevre C.M."/>
            <person name="Sharp J.A."/>
            <person name="Nicholas K.R."/>
            <person name="Ray D.A."/>
            <person name="Kube M."/>
            <person name="Reinhardt R."/>
            <person name="Pringle T.H."/>
            <person name="Taylor J."/>
            <person name="Jones R.C."/>
            <person name="Nixon B."/>
            <person name="Dacheux J.L."/>
            <person name="Niwa H."/>
            <person name="Sekita Y."/>
            <person name="Huang X."/>
            <person name="Stark A."/>
            <person name="Kheradpour P."/>
            <person name="Kellis M."/>
            <person name="Flicek P."/>
            <person name="Chen Y."/>
            <person name="Webber C."/>
            <person name="Hardison R."/>
            <person name="Nelson J."/>
            <person name="Hallsworth-Pepin K."/>
            <person name="Delehaunty K."/>
            <person name="Markovic C."/>
            <person name="Minx P."/>
            <person name="Feng Y."/>
            <person name="Kremitzki C."/>
            <person name="Mitreva M."/>
            <person name="Glasscock J."/>
            <person name="Wylie T."/>
            <person name="Wohldmann P."/>
            <person name="Thiru P."/>
            <person name="Nhan M.N."/>
            <person name="Pohl C.S."/>
            <person name="Smith S.M."/>
            <person name="Hou S."/>
            <person name="Nefedov M."/>
            <person name="de Jong P.J."/>
            <person name="Renfree M.B."/>
            <person name="Mardis E.R."/>
            <person name="Wilson R.K."/>
        </authorList>
    </citation>
    <scope>NUCLEOTIDE SEQUENCE [LARGE SCALE GENOMIC DNA]</scope>
    <source>
        <strain evidence="2 3">Glennie</strain>
    </source>
</reference>
<name>A0A6I8NEQ8_ORNAN</name>
<dbReference type="InParanoid" id="A0A6I8NEQ8"/>
<dbReference type="OMA" id="ENCWMVT"/>
<gene>
    <name evidence="2" type="primary">TSKS</name>
</gene>
<evidence type="ECO:0000313" key="3">
    <source>
        <dbReference type="Proteomes" id="UP000002279"/>
    </source>
</evidence>
<reference evidence="2" key="2">
    <citation type="submission" date="2025-08" db="UniProtKB">
        <authorList>
            <consortium name="Ensembl"/>
        </authorList>
    </citation>
    <scope>IDENTIFICATION</scope>
    <source>
        <strain evidence="2">Glennie</strain>
    </source>
</reference>
<sequence length="543" mass="58969">MASVVVKTIWQSKEIHEAGDPPAGADGQAQLGKESPGGAAGAGKGIQKKKKAVSFHGVEPRMSHEPMQWCLNLKRSSACTNVSLLNLASVDLPPDLTDSFLDSGAPAWGPHDPDIADLLNGVNSGLVRAKDSITSLKEKTTRVNHHVQCLQSECSLLSENLERRRQEAEELEGYCCKLKENCQMVTQTVEDAELKTNVLKQNSTLLVEKLRFLKQQIQEEAPTQPEAQPDARPEDQPEGLETTPTPLSFDPAPAPASTPTPSSPQEPPPSGEGPGGGQQLLQKISAELEELRREVSALARRRPAEEGPGQEAVRRLDGFLAQWERAQREQDQAARGLQDLRTRAEELCTMVERSVLSLSSLRSELEGLGHVKPVLEELGRQLAIHRGPPEPPERPPHISCTRCGSQGQQLGSESLQAMLERALAPLLDEVRQKGLPPACPSCQRLHKKILELERQALAKHVRAEALSSTLRLAQDEALRAKNLLLTDKMKPEEKIAALDYLHLKMCSLHEQLSTLPLEGPTGGQGGGSSGGPPLKHGGSNTDQ</sequence>
<feature type="compositionally biased region" description="Low complexity" evidence="1">
    <location>
        <begin position="20"/>
        <end position="37"/>
    </location>
</feature>
<dbReference type="Ensembl" id="ENSOANT00000068469.1">
    <property type="protein sequence ID" value="ENSOANP00000039532.1"/>
    <property type="gene ID" value="ENSOANG00000047454.1"/>
</dbReference>
<evidence type="ECO:0000313" key="2">
    <source>
        <dbReference type="Ensembl" id="ENSOANP00000039532.1"/>
    </source>
</evidence>
<feature type="compositionally biased region" description="Pro residues" evidence="1">
    <location>
        <begin position="252"/>
        <end position="271"/>
    </location>
</feature>
<organism evidence="2 3">
    <name type="scientific">Ornithorhynchus anatinus</name>
    <name type="common">Duckbill platypus</name>
    <dbReference type="NCBI Taxonomy" id="9258"/>
    <lineage>
        <taxon>Eukaryota</taxon>
        <taxon>Metazoa</taxon>
        <taxon>Chordata</taxon>
        <taxon>Craniata</taxon>
        <taxon>Vertebrata</taxon>
        <taxon>Euteleostomi</taxon>
        <taxon>Mammalia</taxon>
        <taxon>Monotremata</taxon>
        <taxon>Ornithorhynchidae</taxon>
        <taxon>Ornithorhynchus</taxon>
    </lineage>
</organism>
<dbReference type="FunCoup" id="A0A6I8NEQ8">
    <property type="interactions" value="18"/>
</dbReference>